<dbReference type="GO" id="GO:0016301">
    <property type="term" value="F:kinase activity"/>
    <property type="evidence" value="ECO:0007669"/>
    <property type="project" value="UniProtKB-KW"/>
</dbReference>
<keyword evidence="8" id="KW-0902">Two-component regulatory system</keyword>
<dbReference type="Proteomes" id="UP000772812">
    <property type="component" value="Unassembled WGS sequence"/>
</dbReference>
<dbReference type="InterPro" id="IPR003594">
    <property type="entry name" value="HATPase_dom"/>
</dbReference>
<dbReference type="SMART" id="SM00388">
    <property type="entry name" value="HisKA"/>
    <property type="match status" value="1"/>
</dbReference>
<dbReference type="InterPro" id="IPR004358">
    <property type="entry name" value="Sig_transdc_His_kin-like_C"/>
</dbReference>
<evidence type="ECO:0000256" key="4">
    <source>
        <dbReference type="ARBA" id="ARBA00022679"/>
    </source>
</evidence>
<dbReference type="InterPro" id="IPR003661">
    <property type="entry name" value="HisK_dim/P_dom"/>
</dbReference>
<name>A0ABS1GF77_9AQUI</name>
<dbReference type="Gene3D" id="3.30.565.10">
    <property type="entry name" value="Histidine kinase-like ATPase, C-terminal domain"/>
    <property type="match status" value="1"/>
</dbReference>
<dbReference type="PRINTS" id="PR00344">
    <property type="entry name" value="BCTRLSENSOR"/>
</dbReference>
<dbReference type="InterPro" id="IPR036097">
    <property type="entry name" value="HisK_dim/P_sf"/>
</dbReference>
<keyword evidence="4" id="KW-0808">Transferase</keyword>
<sequence>MDRYERILESIEDPVVVIDKTGNPLYMNQAGYILKSQIGSHSFKSLINYPLGLNFVKKGMSVKGIFFESKDSKFLIDIFPLEEEGFTLLIRDITRFIEMEETAKKEGIIITISKLLSTIFHDMKGPVGGIKGAAQLLKEDIQDIELVDDILYEVKRIENLINEITVITKPIKLFKKYASIHKVIDEAIKTVEKQYKQVRYERVYDPSLPDLYIDPDYMHRVFVNIIRNGIEAVGGKGKITISTGISWDKIYSPKGNKVYVRIKDSGKGVPEDMIDKLFIPFVSGKKGGMGIGLSSSYKIVKEHGGILRYIGKATFEILLPIPERGEK</sequence>
<evidence type="ECO:0000256" key="2">
    <source>
        <dbReference type="ARBA" id="ARBA00012438"/>
    </source>
</evidence>
<dbReference type="SUPFAM" id="SSF47384">
    <property type="entry name" value="Homodimeric domain of signal transducing histidine kinase"/>
    <property type="match status" value="1"/>
</dbReference>
<gene>
    <name evidence="10" type="ORF">GWK41_00715</name>
</gene>
<evidence type="ECO:0000256" key="7">
    <source>
        <dbReference type="ARBA" id="ARBA00022840"/>
    </source>
</evidence>
<feature type="domain" description="Histidine kinase" evidence="9">
    <location>
        <begin position="118"/>
        <end position="325"/>
    </location>
</feature>
<dbReference type="EC" id="2.7.13.3" evidence="2"/>
<organism evidence="10 11">
    <name type="scientific">Persephonella atlantica</name>
    <dbReference type="NCBI Taxonomy" id="2699429"/>
    <lineage>
        <taxon>Bacteria</taxon>
        <taxon>Pseudomonadati</taxon>
        <taxon>Aquificota</taxon>
        <taxon>Aquificia</taxon>
        <taxon>Aquificales</taxon>
        <taxon>Hydrogenothermaceae</taxon>
        <taxon>Persephonella</taxon>
    </lineage>
</organism>
<dbReference type="SUPFAM" id="SSF55874">
    <property type="entry name" value="ATPase domain of HSP90 chaperone/DNA topoisomerase II/histidine kinase"/>
    <property type="match status" value="1"/>
</dbReference>
<evidence type="ECO:0000256" key="1">
    <source>
        <dbReference type="ARBA" id="ARBA00000085"/>
    </source>
</evidence>
<dbReference type="EMBL" id="JAACYA010000001">
    <property type="protein sequence ID" value="MBK3331583.1"/>
    <property type="molecule type" value="Genomic_DNA"/>
</dbReference>
<dbReference type="InterPro" id="IPR036890">
    <property type="entry name" value="HATPase_C_sf"/>
</dbReference>
<evidence type="ECO:0000256" key="6">
    <source>
        <dbReference type="ARBA" id="ARBA00022777"/>
    </source>
</evidence>
<comment type="caution">
    <text evidence="10">The sequence shown here is derived from an EMBL/GenBank/DDBJ whole genome shotgun (WGS) entry which is preliminary data.</text>
</comment>
<evidence type="ECO:0000313" key="11">
    <source>
        <dbReference type="Proteomes" id="UP000772812"/>
    </source>
</evidence>
<dbReference type="PANTHER" id="PTHR43065:SF10">
    <property type="entry name" value="PEROXIDE STRESS-ACTIVATED HISTIDINE KINASE MAK3"/>
    <property type="match status" value="1"/>
</dbReference>
<dbReference type="Pfam" id="PF02518">
    <property type="entry name" value="HATPase_c"/>
    <property type="match status" value="1"/>
</dbReference>
<dbReference type="SMART" id="SM00387">
    <property type="entry name" value="HATPase_c"/>
    <property type="match status" value="1"/>
</dbReference>
<keyword evidence="3" id="KW-0597">Phosphoprotein</keyword>
<dbReference type="Pfam" id="PF00512">
    <property type="entry name" value="HisKA"/>
    <property type="match status" value="1"/>
</dbReference>
<keyword evidence="7" id="KW-0067">ATP-binding</keyword>
<evidence type="ECO:0000256" key="8">
    <source>
        <dbReference type="ARBA" id="ARBA00023012"/>
    </source>
</evidence>
<keyword evidence="11" id="KW-1185">Reference proteome</keyword>
<evidence type="ECO:0000259" key="9">
    <source>
        <dbReference type="PROSITE" id="PS50109"/>
    </source>
</evidence>
<dbReference type="PANTHER" id="PTHR43065">
    <property type="entry name" value="SENSOR HISTIDINE KINASE"/>
    <property type="match status" value="1"/>
</dbReference>
<evidence type="ECO:0000256" key="5">
    <source>
        <dbReference type="ARBA" id="ARBA00022741"/>
    </source>
</evidence>
<comment type="catalytic activity">
    <reaction evidence="1">
        <text>ATP + protein L-histidine = ADP + protein N-phospho-L-histidine.</text>
        <dbReference type="EC" id="2.7.13.3"/>
    </reaction>
</comment>
<keyword evidence="6 10" id="KW-0418">Kinase</keyword>
<proteinExistence type="predicted"/>
<dbReference type="CDD" id="cd00082">
    <property type="entry name" value="HisKA"/>
    <property type="match status" value="1"/>
</dbReference>
<keyword evidence="5" id="KW-0547">Nucleotide-binding</keyword>
<dbReference type="Gene3D" id="1.10.287.130">
    <property type="match status" value="1"/>
</dbReference>
<protein>
    <recommendedName>
        <fullName evidence="2">histidine kinase</fullName>
        <ecNumber evidence="2">2.7.13.3</ecNumber>
    </recommendedName>
</protein>
<reference evidence="10 11" key="1">
    <citation type="journal article" date="2021" name="Syst. Appl. Microbiol.">
        <title>Persephonella atlantica sp. nov.: How to adapt to physico-chemical gradients in high temperature hydrothermal habitats.</title>
        <authorList>
            <person name="Francois D.X."/>
            <person name="Godfroy A."/>
            <person name="Mathien C."/>
            <person name="Aube J."/>
            <person name="Cathalot C."/>
            <person name="Lesongeur F."/>
            <person name="L'Haridon S."/>
            <person name="Philippon X."/>
            <person name="Roussel E.G."/>
        </authorList>
    </citation>
    <scope>NUCLEOTIDE SEQUENCE [LARGE SCALE GENOMIC DNA]</scope>
    <source>
        <strain evidence="10 11">MO1340</strain>
    </source>
</reference>
<dbReference type="InterPro" id="IPR005467">
    <property type="entry name" value="His_kinase_dom"/>
</dbReference>
<evidence type="ECO:0000256" key="3">
    <source>
        <dbReference type="ARBA" id="ARBA00022553"/>
    </source>
</evidence>
<dbReference type="PROSITE" id="PS50109">
    <property type="entry name" value="HIS_KIN"/>
    <property type="match status" value="1"/>
</dbReference>
<accession>A0ABS1GF77</accession>
<evidence type="ECO:0000313" key="10">
    <source>
        <dbReference type="EMBL" id="MBK3331583.1"/>
    </source>
</evidence>